<dbReference type="Proteomes" id="UP000008370">
    <property type="component" value="Unassembled WGS sequence"/>
</dbReference>
<gene>
    <name evidence="2" type="ORF">PHACADRAFT_203515</name>
</gene>
<feature type="chain" id="PRO_5003885694" evidence="1">
    <location>
        <begin position="18"/>
        <end position="87"/>
    </location>
</feature>
<keyword evidence="1" id="KW-0732">Signal</keyword>
<organism evidence="2 3">
    <name type="scientific">Phanerochaete carnosa (strain HHB-10118-sp)</name>
    <name type="common">White-rot fungus</name>
    <name type="synonym">Peniophora carnosa</name>
    <dbReference type="NCBI Taxonomy" id="650164"/>
    <lineage>
        <taxon>Eukaryota</taxon>
        <taxon>Fungi</taxon>
        <taxon>Dikarya</taxon>
        <taxon>Basidiomycota</taxon>
        <taxon>Agaricomycotina</taxon>
        <taxon>Agaricomycetes</taxon>
        <taxon>Polyporales</taxon>
        <taxon>Phanerochaetaceae</taxon>
        <taxon>Phanerochaete</taxon>
    </lineage>
</organism>
<evidence type="ECO:0000256" key="1">
    <source>
        <dbReference type="SAM" id="SignalP"/>
    </source>
</evidence>
<name>K5WLH1_PHACS</name>
<feature type="signal peptide" evidence="1">
    <location>
        <begin position="1"/>
        <end position="17"/>
    </location>
</feature>
<dbReference type="InParanoid" id="K5WLH1"/>
<evidence type="ECO:0000313" key="3">
    <source>
        <dbReference type="Proteomes" id="UP000008370"/>
    </source>
</evidence>
<proteinExistence type="predicted"/>
<dbReference type="AlphaFoldDB" id="K5WLH1"/>
<dbReference type="HOGENOM" id="CLU_2484054_0_0_1"/>
<dbReference type="GeneID" id="18912181"/>
<sequence>MAAALIVILNSASLWDAVDWEQLLSFLRSVEELTLCCEVLRIRECAPDNPYFAVQQLPPSYTKLADLARSIVANGGETLSVHAEAAD</sequence>
<protein>
    <submittedName>
        <fullName evidence="2">Uncharacterized protein</fullName>
    </submittedName>
</protein>
<dbReference type="RefSeq" id="XP_007389746.1">
    <property type="nucleotide sequence ID" value="XM_007389684.1"/>
</dbReference>
<keyword evidence="3" id="KW-1185">Reference proteome</keyword>
<dbReference type="EMBL" id="JH930468">
    <property type="protein sequence ID" value="EKM60275.1"/>
    <property type="molecule type" value="Genomic_DNA"/>
</dbReference>
<evidence type="ECO:0000313" key="2">
    <source>
        <dbReference type="EMBL" id="EKM60275.1"/>
    </source>
</evidence>
<reference evidence="2 3" key="1">
    <citation type="journal article" date="2012" name="BMC Genomics">
        <title>Comparative genomics of the white-rot fungi, Phanerochaete carnosa and P. chrysosporium, to elucidate the genetic basis of the distinct wood types they colonize.</title>
        <authorList>
            <person name="Suzuki H."/>
            <person name="MacDonald J."/>
            <person name="Syed K."/>
            <person name="Salamov A."/>
            <person name="Hori C."/>
            <person name="Aerts A."/>
            <person name="Henrissat B."/>
            <person name="Wiebenga A."/>
            <person name="vanKuyk P.A."/>
            <person name="Barry K."/>
            <person name="Lindquist E."/>
            <person name="LaButti K."/>
            <person name="Lapidus A."/>
            <person name="Lucas S."/>
            <person name="Coutinho P."/>
            <person name="Gong Y."/>
            <person name="Samejima M."/>
            <person name="Mahadevan R."/>
            <person name="Abou-Zaid M."/>
            <person name="de Vries R.P."/>
            <person name="Igarashi K."/>
            <person name="Yadav J.S."/>
            <person name="Grigoriev I.V."/>
            <person name="Master E.R."/>
        </authorList>
    </citation>
    <scope>NUCLEOTIDE SEQUENCE [LARGE SCALE GENOMIC DNA]</scope>
    <source>
        <strain evidence="2 3">HHB-10118-sp</strain>
    </source>
</reference>
<accession>K5WLH1</accession>
<dbReference type="KEGG" id="pco:PHACADRAFT_203515"/>